<dbReference type="InterPro" id="IPR023457">
    <property type="entry name" value="Met-tRNA_synth_2"/>
</dbReference>
<dbReference type="FunFam" id="2.170.220.10:FF:000003">
    <property type="entry name" value="Methionine--tRNA ligase"/>
    <property type="match status" value="1"/>
</dbReference>
<feature type="domain" description="Methionyl/Leucyl tRNA synthetase" evidence="6">
    <location>
        <begin position="1"/>
        <end position="140"/>
    </location>
</feature>
<dbReference type="PRINTS" id="PR01041">
    <property type="entry name" value="TRNASYNTHMET"/>
</dbReference>
<dbReference type="SUPFAM" id="SSF52374">
    <property type="entry name" value="Nucleotidylyl transferase"/>
    <property type="match status" value="1"/>
</dbReference>
<evidence type="ECO:0000256" key="3">
    <source>
        <dbReference type="ARBA" id="ARBA00022840"/>
    </source>
</evidence>
<dbReference type="InterPro" id="IPR033911">
    <property type="entry name" value="MetRS_core"/>
</dbReference>
<dbReference type="InterPro" id="IPR015413">
    <property type="entry name" value="Methionyl/Leucyl_tRNA_Synth"/>
</dbReference>
<evidence type="ECO:0000256" key="1">
    <source>
        <dbReference type="ARBA" id="ARBA00022598"/>
    </source>
</evidence>
<evidence type="ECO:0000259" key="6">
    <source>
        <dbReference type="Pfam" id="PF09334"/>
    </source>
</evidence>
<dbReference type="GO" id="GO:0005524">
    <property type="term" value="F:ATP binding"/>
    <property type="evidence" value="ECO:0007669"/>
    <property type="project" value="UniProtKB-KW"/>
</dbReference>
<dbReference type="EMBL" id="BARS01047725">
    <property type="protein sequence ID" value="GAG29288.1"/>
    <property type="molecule type" value="Genomic_DNA"/>
</dbReference>
<dbReference type="Gene3D" id="3.40.50.620">
    <property type="entry name" value="HUPs"/>
    <property type="match status" value="1"/>
</dbReference>
<evidence type="ECO:0000256" key="4">
    <source>
        <dbReference type="ARBA" id="ARBA00022917"/>
    </source>
</evidence>
<sequence>ALDYVNAKPHIGHAFEKVLADAIARWRKSKGENVFFLTGVDENAQKNVQAAEKAGVPVKEFIDKNTNFFKELCRELNISHDKFIRTTAKEHSKVVKEILKKIIGNGDIYKGEYEGDYCTGCEAYLTEKDLVDGKCPEHNKKPEHIKEEAYFFRLSKYKNKLIKFAENYIVPESRKKEILSRLKEDLRDVCISRKGAKLGIDFPDDKNFKVWVWIDALINYVSGAEEKWPADVHVIGKGINWFHS</sequence>
<evidence type="ECO:0000256" key="5">
    <source>
        <dbReference type="ARBA" id="ARBA00023146"/>
    </source>
</evidence>
<gene>
    <name evidence="7" type="ORF">S01H1_71651</name>
</gene>
<name>X0WXW6_9ZZZZ</name>
<keyword evidence="4" id="KW-0648">Protein biosynthesis</keyword>
<keyword evidence="1" id="KW-0436">Ligase</keyword>
<evidence type="ECO:0000313" key="7">
    <source>
        <dbReference type="EMBL" id="GAG29288.1"/>
    </source>
</evidence>
<keyword evidence="5" id="KW-0030">Aminoacyl-tRNA synthetase</keyword>
<dbReference type="Gene3D" id="2.170.220.10">
    <property type="match status" value="1"/>
</dbReference>
<feature type="non-terminal residue" evidence="7">
    <location>
        <position position="244"/>
    </location>
</feature>
<dbReference type="GO" id="GO:0006431">
    <property type="term" value="P:methionyl-tRNA aminoacylation"/>
    <property type="evidence" value="ECO:0007669"/>
    <property type="project" value="InterPro"/>
</dbReference>
<evidence type="ECO:0000256" key="2">
    <source>
        <dbReference type="ARBA" id="ARBA00022741"/>
    </source>
</evidence>
<dbReference type="AlphaFoldDB" id="X0WXW6"/>
<dbReference type="PANTHER" id="PTHR43326">
    <property type="entry name" value="METHIONYL-TRNA SYNTHETASE"/>
    <property type="match status" value="1"/>
</dbReference>
<comment type="caution">
    <text evidence="7">The sequence shown here is derived from an EMBL/GenBank/DDBJ whole genome shotgun (WGS) entry which is preliminary data.</text>
</comment>
<dbReference type="Pfam" id="PF09334">
    <property type="entry name" value="tRNA-synt_1g"/>
    <property type="match status" value="1"/>
</dbReference>
<feature type="non-terminal residue" evidence="7">
    <location>
        <position position="1"/>
    </location>
</feature>
<keyword evidence="2" id="KW-0547">Nucleotide-binding</keyword>
<protein>
    <recommendedName>
        <fullName evidence="6">Methionyl/Leucyl tRNA synthetase domain-containing protein</fullName>
    </recommendedName>
</protein>
<dbReference type="GO" id="GO:0004825">
    <property type="term" value="F:methionine-tRNA ligase activity"/>
    <property type="evidence" value="ECO:0007669"/>
    <property type="project" value="InterPro"/>
</dbReference>
<organism evidence="7">
    <name type="scientific">marine sediment metagenome</name>
    <dbReference type="NCBI Taxonomy" id="412755"/>
    <lineage>
        <taxon>unclassified sequences</taxon>
        <taxon>metagenomes</taxon>
        <taxon>ecological metagenomes</taxon>
    </lineage>
</organism>
<accession>X0WXW6</accession>
<dbReference type="PANTHER" id="PTHR43326:SF1">
    <property type="entry name" value="METHIONINE--TRNA LIGASE, MITOCHONDRIAL"/>
    <property type="match status" value="1"/>
</dbReference>
<dbReference type="InterPro" id="IPR014729">
    <property type="entry name" value="Rossmann-like_a/b/a_fold"/>
</dbReference>
<reference evidence="7" key="1">
    <citation type="journal article" date="2014" name="Front. Microbiol.">
        <title>High frequency of phylogenetically diverse reductive dehalogenase-homologous genes in deep subseafloor sedimentary metagenomes.</title>
        <authorList>
            <person name="Kawai M."/>
            <person name="Futagami T."/>
            <person name="Toyoda A."/>
            <person name="Takaki Y."/>
            <person name="Nishi S."/>
            <person name="Hori S."/>
            <person name="Arai W."/>
            <person name="Tsubouchi T."/>
            <person name="Morono Y."/>
            <person name="Uchiyama I."/>
            <person name="Ito T."/>
            <person name="Fujiyama A."/>
            <person name="Inagaki F."/>
            <person name="Takami H."/>
        </authorList>
    </citation>
    <scope>NUCLEOTIDE SEQUENCE</scope>
    <source>
        <strain evidence="7">Expedition CK06-06</strain>
    </source>
</reference>
<keyword evidence="3" id="KW-0067">ATP-binding</keyword>
<proteinExistence type="predicted"/>